<name>A0ABV3TG92_9RHOB</name>
<comment type="caution">
    <text evidence="9">The sequence shown here is derived from an EMBL/GenBank/DDBJ whole genome shotgun (WGS) entry which is preliminary data.</text>
</comment>
<evidence type="ECO:0000256" key="1">
    <source>
        <dbReference type="ARBA" id="ARBA00004651"/>
    </source>
</evidence>
<comment type="subcellular location">
    <subcellularLocation>
        <location evidence="1">Cell membrane</location>
        <topology evidence="1">Multi-pass membrane protein</topology>
    </subcellularLocation>
</comment>
<keyword evidence="5 7" id="KW-0472">Membrane</keyword>
<dbReference type="InterPro" id="IPR016181">
    <property type="entry name" value="Acyl_CoA_acyltransferase"/>
</dbReference>
<feature type="region of interest" description="Disordered" evidence="6">
    <location>
        <begin position="646"/>
        <end position="675"/>
    </location>
</feature>
<dbReference type="SUPFAM" id="SSF55729">
    <property type="entry name" value="Acyl-CoA N-acyltransferases (Nat)"/>
    <property type="match status" value="1"/>
</dbReference>
<evidence type="ECO:0000256" key="6">
    <source>
        <dbReference type="SAM" id="MobiDB-lite"/>
    </source>
</evidence>
<reference evidence="9 10" key="1">
    <citation type="journal article" date="2011" name="Int. J. Syst. Evol. Microbiol.">
        <title>Zhongshania antarctica gen. nov., sp. nov. and Zhongshania guokunii sp. nov., gammaproteobacteria respectively isolated from coastal attached (fast) ice and surface seawater of the Antarctic.</title>
        <authorList>
            <person name="Li H.J."/>
            <person name="Zhang X.Y."/>
            <person name="Chen C.X."/>
            <person name="Zhang Y.J."/>
            <person name="Gao Z.M."/>
            <person name="Yu Y."/>
            <person name="Chen X.L."/>
            <person name="Chen B."/>
            <person name="Zhang Y.Z."/>
        </authorList>
    </citation>
    <scope>NUCLEOTIDE SEQUENCE [LARGE SCALE GENOMIC DNA]</scope>
    <source>
        <strain evidence="9 10">15-R06ZXC-3</strain>
    </source>
</reference>
<dbReference type="PANTHER" id="PTHR34697:SF2">
    <property type="entry name" value="PHOSPHATIDYLGLYCEROL LYSYLTRANSFERASE"/>
    <property type="match status" value="1"/>
</dbReference>
<feature type="transmembrane region" description="Helical" evidence="7">
    <location>
        <begin position="76"/>
        <end position="98"/>
    </location>
</feature>
<dbReference type="Pfam" id="PF09924">
    <property type="entry name" value="LPG_synthase_C"/>
    <property type="match status" value="1"/>
</dbReference>
<dbReference type="Proteomes" id="UP001557465">
    <property type="component" value="Unassembled WGS sequence"/>
</dbReference>
<evidence type="ECO:0000256" key="5">
    <source>
        <dbReference type="ARBA" id="ARBA00023136"/>
    </source>
</evidence>
<evidence type="ECO:0000256" key="2">
    <source>
        <dbReference type="ARBA" id="ARBA00022475"/>
    </source>
</evidence>
<keyword evidence="2" id="KW-1003">Cell membrane</keyword>
<evidence type="ECO:0000313" key="10">
    <source>
        <dbReference type="Proteomes" id="UP001557465"/>
    </source>
</evidence>
<evidence type="ECO:0000259" key="8">
    <source>
        <dbReference type="Pfam" id="PF09924"/>
    </source>
</evidence>
<feature type="transmembrane region" description="Helical" evidence="7">
    <location>
        <begin position="224"/>
        <end position="243"/>
    </location>
</feature>
<proteinExistence type="predicted"/>
<feature type="domain" description="Phosphatidylglycerol lysyltransferase C-terminal" evidence="8">
    <location>
        <begin position="358"/>
        <end position="620"/>
    </location>
</feature>
<feature type="transmembrane region" description="Helical" evidence="7">
    <location>
        <begin position="293"/>
        <end position="318"/>
    </location>
</feature>
<keyword evidence="3 7" id="KW-0812">Transmembrane</keyword>
<dbReference type="PANTHER" id="PTHR34697">
    <property type="entry name" value="PHOSPHATIDYLGLYCEROL LYSYLTRANSFERASE"/>
    <property type="match status" value="1"/>
</dbReference>
<feature type="transmembrane region" description="Helical" evidence="7">
    <location>
        <begin position="110"/>
        <end position="131"/>
    </location>
</feature>
<feature type="transmembrane region" description="Helical" evidence="7">
    <location>
        <begin position="184"/>
        <end position="204"/>
    </location>
</feature>
<protein>
    <submittedName>
        <fullName evidence="9">Phosphatidylglycerol lysyltransferase domain-containing protein</fullName>
    </submittedName>
</protein>
<evidence type="ECO:0000256" key="7">
    <source>
        <dbReference type="SAM" id="Phobius"/>
    </source>
</evidence>
<dbReference type="RefSeq" id="WP_368390833.1">
    <property type="nucleotide sequence ID" value="NZ_JBFRYC010000001.1"/>
</dbReference>
<keyword evidence="4 7" id="KW-1133">Transmembrane helix</keyword>
<dbReference type="EMBL" id="JBFRYC010000001">
    <property type="protein sequence ID" value="MEX1660555.1"/>
    <property type="molecule type" value="Genomic_DNA"/>
</dbReference>
<evidence type="ECO:0000313" key="9">
    <source>
        <dbReference type="EMBL" id="MEX1660555.1"/>
    </source>
</evidence>
<dbReference type="InterPro" id="IPR051211">
    <property type="entry name" value="PG_lysyltransferase"/>
</dbReference>
<accession>A0ABV3TG92</accession>
<evidence type="ECO:0000256" key="3">
    <source>
        <dbReference type="ARBA" id="ARBA00022692"/>
    </source>
</evidence>
<dbReference type="InterPro" id="IPR024320">
    <property type="entry name" value="LPG_synthase_C"/>
</dbReference>
<feature type="transmembrane region" description="Helical" evidence="7">
    <location>
        <begin position="151"/>
        <end position="172"/>
    </location>
</feature>
<keyword evidence="10" id="KW-1185">Reference proteome</keyword>
<gene>
    <name evidence="9" type="ORF">AB4874_02680</name>
</gene>
<dbReference type="Gene3D" id="3.40.630.30">
    <property type="match status" value="1"/>
</dbReference>
<evidence type="ECO:0000256" key="4">
    <source>
        <dbReference type="ARBA" id="ARBA00022989"/>
    </source>
</evidence>
<sequence length="675" mass="70976">MAQHKSSTSRTGSARSAVQARQMRLPGWAGALRRQIVVIALLACFALLLRERIAALDWGAIAAAFAQVSPLQWTLAAFASACSFAALANYDALLHRALGTGQPPERARRAGWVAIAISQTVGFGLISGALVRWRMLPGMSLLEASRLTAAVAASFLAAWALLGALVLIALPVPLADQGAWAVRAMAGIALLLGGVLTGVALWKPGMKIARWHLRLPTLPVMGRLLWLCLLDTAFAALALWLLLPTGSGIGALALYPAFLIALGAGFVSGSPGGVGPFEVTLLALLPQPETAPLLAAILAWRLVYYGAPALLAMAALALSDRAHPARLRPHLVPPAPVLTPRLAHLIGQSDQPELGLLRQGEHSVLLSPDARSGWMIGRTSQALIGLLDPFGDVDMPTHLAQLRENARDEGRIACAYKLGPRSASIARKSGWHVAPVALECWLDLSEFQLATPARAGLRRKLRKAEKAGICCAFEAAPDAGDLARIAAVWAYARGAERGFSMGRFSAAYVADQAVIVARHNGAIIGFASFHTGHAAWVLDLMRPAPDAPDGTMHALILAAIDAARACGVSRVSLAALPPRAADIAGPARKIWDRAEKGASAAGLRQFKMGFAPRLSPRYIAAPSRGALMLGAADIARAIHAPPALCAPSQTPVSEPNEGQIHPPARAPFKSCSRSS</sequence>
<feature type="transmembrane region" description="Helical" evidence="7">
    <location>
        <begin position="252"/>
        <end position="273"/>
    </location>
</feature>
<organism evidence="9 10">
    <name type="scientific">Thioclava arctica</name>
    <dbReference type="NCBI Taxonomy" id="3238301"/>
    <lineage>
        <taxon>Bacteria</taxon>
        <taxon>Pseudomonadati</taxon>
        <taxon>Pseudomonadota</taxon>
        <taxon>Alphaproteobacteria</taxon>
        <taxon>Rhodobacterales</taxon>
        <taxon>Paracoccaceae</taxon>
        <taxon>Thioclava</taxon>
    </lineage>
</organism>